<feature type="region of interest" description="Disordered" evidence="2">
    <location>
        <begin position="1"/>
        <end position="26"/>
    </location>
</feature>
<keyword evidence="4" id="KW-1185">Reference proteome</keyword>
<organism evidence="3 4">
    <name type="scientific">Intoshia linei</name>
    <dbReference type="NCBI Taxonomy" id="1819745"/>
    <lineage>
        <taxon>Eukaryota</taxon>
        <taxon>Metazoa</taxon>
        <taxon>Spiralia</taxon>
        <taxon>Lophotrochozoa</taxon>
        <taxon>Mesozoa</taxon>
        <taxon>Orthonectida</taxon>
        <taxon>Rhopaluridae</taxon>
        <taxon>Intoshia</taxon>
    </lineage>
</organism>
<evidence type="ECO:0000256" key="1">
    <source>
        <dbReference type="ARBA" id="ARBA00005472"/>
    </source>
</evidence>
<dbReference type="AlphaFoldDB" id="A0A177B8F9"/>
<dbReference type="Proteomes" id="UP000078046">
    <property type="component" value="Unassembled WGS sequence"/>
</dbReference>
<accession>A0A177B8F9</accession>
<feature type="region of interest" description="Disordered" evidence="2">
    <location>
        <begin position="127"/>
        <end position="148"/>
    </location>
</feature>
<evidence type="ECO:0000313" key="3">
    <source>
        <dbReference type="EMBL" id="OAF69714.1"/>
    </source>
</evidence>
<reference evidence="3 4" key="1">
    <citation type="submission" date="2016-04" db="EMBL/GenBank/DDBJ databases">
        <title>The genome of Intoshia linei affirms orthonectids as highly simplified spiralians.</title>
        <authorList>
            <person name="Mikhailov K.V."/>
            <person name="Slusarev G.S."/>
            <person name="Nikitin M.A."/>
            <person name="Logacheva M.D."/>
            <person name="Penin A."/>
            <person name="Aleoshin V."/>
            <person name="Panchin Y.V."/>
        </authorList>
    </citation>
    <scope>NUCLEOTIDE SEQUENCE [LARGE SCALE GENOMIC DNA]</scope>
    <source>
        <strain evidence="3">Intl2013</strain>
        <tissue evidence="3">Whole animal</tissue>
    </source>
</reference>
<comment type="similarity">
    <text evidence="1">Belongs to the protein phosphatase inhibitor 2 family.</text>
</comment>
<evidence type="ECO:0000313" key="4">
    <source>
        <dbReference type="Proteomes" id="UP000078046"/>
    </source>
</evidence>
<feature type="compositionally biased region" description="Polar residues" evidence="2">
    <location>
        <begin position="1"/>
        <end position="19"/>
    </location>
</feature>
<evidence type="ECO:0008006" key="5">
    <source>
        <dbReference type="Google" id="ProtNLM"/>
    </source>
</evidence>
<name>A0A177B8F9_9BILA</name>
<dbReference type="PANTHER" id="PTHR12398">
    <property type="entry name" value="PROTEIN PHOSPHATASE INHIBITOR"/>
    <property type="match status" value="1"/>
</dbReference>
<dbReference type="InterPro" id="IPR007062">
    <property type="entry name" value="PPI-2"/>
</dbReference>
<dbReference type="Pfam" id="PF04979">
    <property type="entry name" value="IPP-2"/>
    <property type="match status" value="1"/>
</dbReference>
<dbReference type="Gene3D" id="6.10.250.1050">
    <property type="match status" value="1"/>
</dbReference>
<gene>
    <name evidence="3" type="ORF">A3Q56_02569</name>
</gene>
<proteinExistence type="inferred from homology"/>
<dbReference type="GO" id="GO:0009966">
    <property type="term" value="P:regulation of signal transduction"/>
    <property type="evidence" value="ECO:0007669"/>
    <property type="project" value="InterPro"/>
</dbReference>
<comment type="caution">
    <text evidence="3">The sequence shown here is derived from an EMBL/GenBank/DDBJ whole genome shotgun (WGS) entry which is preliminary data.</text>
</comment>
<dbReference type="GO" id="GO:0004864">
    <property type="term" value="F:protein phosphatase inhibitor activity"/>
    <property type="evidence" value="ECO:0007669"/>
    <property type="project" value="InterPro"/>
</dbReference>
<feature type="compositionally biased region" description="Acidic residues" evidence="2">
    <location>
        <begin position="139"/>
        <end position="148"/>
    </location>
</feature>
<dbReference type="PANTHER" id="PTHR12398:SF20">
    <property type="entry name" value="PROTEIN PHOSPHATASE 1 REGULATORY INHIBITOR SUBUNIT 2"/>
    <property type="match status" value="1"/>
</dbReference>
<dbReference type="EMBL" id="LWCA01000240">
    <property type="protein sequence ID" value="OAF69714.1"/>
    <property type="molecule type" value="Genomic_DNA"/>
</dbReference>
<protein>
    <recommendedName>
        <fullName evidence="5">Protein phosphatase inhibitor 2</fullName>
    </recommendedName>
</protein>
<sequence>MQNQRKSILRNSQSSGTSKKSMKWDEQNILETYHPIDKDYGHMKITEPKTPYNELISDDEDEPNLSTKLNQAELTLKFSSIGFAEPSKAISSHEDRSNFVKKRSQHYDEFRVMKQLREKNLDRLSEINKDFKNSTFNEDSTEKDDENK</sequence>
<dbReference type="OrthoDB" id="551302at2759"/>
<evidence type="ECO:0000256" key="2">
    <source>
        <dbReference type="SAM" id="MobiDB-lite"/>
    </source>
</evidence>